<keyword evidence="2" id="KW-1185">Reference proteome</keyword>
<comment type="caution">
    <text evidence="1">The sequence shown here is derived from an EMBL/GenBank/DDBJ whole genome shotgun (WGS) entry which is preliminary data.</text>
</comment>
<reference evidence="1" key="1">
    <citation type="submission" date="2019-06" db="EMBL/GenBank/DDBJ databases">
        <authorList>
            <person name="Zheng W."/>
        </authorList>
    </citation>
    <scope>NUCLEOTIDE SEQUENCE</scope>
    <source>
        <strain evidence="1">QDHG01</strain>
    </source>
</reference>
<gene>
    <name evidence="1" type="ORF">FGO68_gene1663</name>
</gene>
<accession>A0A8J8T9W2</accession>
<dbReference type="AlphaFoldDB" id="A0A8J8T9W2"/>
<sequence>MAYRHHLFGLSRSLLTLCCRRHPNQLAYSALRLQVAALIRFLGFPFFSISFFSSSHHLIFKVLQSDVAQLLSQFLQPQSRAFSSFSF</sequence>
<dbReference type="Proteomes" id="UP000785679">
    <property type="component" value="Unassembled WGS sequence"/>
</dbReference>
<organism evidence="1 2">
    <name type="scientific">Halteria grandinella</name>
    <dbReference type="NCBI Taxonomy" id="5974"/>
    <lineage>
        <taxon>Eukaryota</taxon>
        <taxon>Sar</taxon>
        <taxon>Alveolata</taxon>
        <taxon>Ciliophora</taxon>
        <taxon>Intramacronucleata</taxon>
        <taxon>Spirotrichea</taxon>
        <taxon>Stichotrichia</taxon>
        <taxon>Sporadotrichida</taxon>
        <taxon>Halteriidae</taxon>
        <taxon>Halteria</taxon>
    </lineage>
</organism>
<dbReference type="EMBL" id="RRYP01000830">
    <property type="protein sequence ID" value="TNV86796.1"/>
    <property type="molecule type" value="Genomic_DNA"/>
</dbReference>
<evidence type="ECO:0000313" key="2">
    <source>
        <dbReference type="Proteomes" id="UP000785679"/>
    </source>
</evidence>
<proteinExistence type="predicted"/>
<name>A0A8J8T9W2_HALGN</name>
<protein>
    <submittedName>
        <fullName evidence="1">Uncharacterized protein</fullName>
    </submittedName>
</protein>
<evidence type="ECO:0000313" key="1">
    <source>
        <dbReference type="EMBL" id="TNV86796.1"/>
    </source>
</evidence>